<protein>
    <submittedName>
        <fullName evidence="1">Acylneuraminate cytidylyltransferase family protein</fullName>
    </submittedName>
</protein>
<sequence length="236" mass="26187">MITDTLVIIPARGGSKGIPGKNIRPLAGKPLILYTVDLARQLFPDTHIILSTDSEQIAITARTAGLPVNYMRPPELATDNAPTRDALLHAMDWADTHGIPYKKICLLQPTSPLRTADDILRCIDRYTPDIDMVTTVRPAATNPYYNCYETDNDGFLHISKGNGCIVRRQEAPPAWEFSGSVYIINPHSLRTTEIGRMTRRLPVEVPAERSIDLDTPLDWAVAETIIASRSAHHHTT</sequence>
<dbReference type="CDD" id="cd02513">
    <property type="entry name" value="CMP-NeuAc_Synthase"/>
    <property type="match status" value="1"/>
</dbReference>
<keyword evidence="2" id="KW-1185">Reference proteome</keyword>
<keyword evidence="1" id="KW-0808">Transferase</keyword>
<keyword evidence="1" id="KW-0548">Nucleotidyltransferase</keyword>
<dbReference type="AlphaFoldDB" id="A0A2V1IU16"/>
<dbReference type="Pfam" id="PF02348">
    <property type="entry name" value="CTP_transf_3"/>
    <property type="match status" value="1"/>
</dbReference>
<dbReference type="GO" id="GO:0008781">
    <property type="term" value="F:N-acylneuraminate cytidylyltransferase activity"/>
    <property type="evidence" value="ECO:0007669"/>
    <property type="project" value="TreeGrafter"/>
</dbReference>
<proteinExistence type="predicted"/>
<dbReference type="GeneID" id="93424620"/>
<name>A0A2V1IU16_9BACT</name>
<accession>A0A2V1IU16</accession>
<organism evidence="1 2">
    <name type="scientific">Paramuribaculum intestinale</name>
    <dbReference type="NCBI Taxonomy" id="2094151"/>
    <lineage>
        <taxon>Bacteria</taxon>
        <taxon>Pseudomonadati</taxon>
        <taxon>Bacteroidota</taxon>
        <taxon>Bacteroidia</taxon>
        <taxon>Bacteroidales</taxon>
        <taxon>Muribaculaceae</taxon>
        <taxon>Paramuribaculum</taxon>
    </lineage>
</organism>
<dbReference type="PANTHER" id="PTHR21485:SF6">
    <property type="entry name" value="N-ACYLNEURAMINATE CYTIDYLYLTRANSFERASE-RELATED"/>
    <property type="match status" value="1"/>
</dbReference>
<dbReference type="PANTHER" id="PTHR21485">
    <property type="entry name" value="HAD SUPERFAMILY MEMBERS CMAS AND KDSC"/>
    <property type="match status" value="1"/>
</dbReference>
<dbReference type="InterPro" id="IPR003329">
    <property type="entry name" value="Cytidylyl_trans"/>
</dbReference>
<dbReference type="Gene3D" id="3.90.550.10">
    <property type="entry name" value="Spore Coat Polysaccharide Biosynthesis Protein SpsA, Chain A"/>
    <property type="match status" value="1"/>
</dbReference>
<gene>
    <name evidence="1" type="ORF">C5O25_11825</name>
</gene>
<dbReference type="SUPFAM" id="SSF53448">
    <property type="entry name" value="Nucleotide-diphospho-sugar transferases"/>
    <property type="match status" value="1"/>
</dbReference>
<dbReference type="EMBL" id="PUBV01000041">
    <property type="protein sequence ID" value="PWB05977.1"/>
    <property type="molecule type" value="Genomic_DNA"/>
</dbReference>
<evidence type="ECO:0000313" key="2">
    <source>
        <dbReference type="Proteomes" id="UP000244925"/>
    </source>
</evidence>
<dbReference type="InterPro" id="IPR050793">
    <property type="entry name" value="CMP-NeuNAc_synthase"/>
</dbReference>
<comment type="caution">
    <text evidence="1">The sequence shown here is derived from an EMBL/GenBank/DDBJ whole genome shotgun (WGS) entry which is preliminary data.</text>
</comment>
<reference evidence="2" key="1">
    <citation type="submission" date="2018-02" db="EMBL/GenBank/DDBJ databases">
        <authorList>
            <person name="Clavel T."/>
            <person name="Strowig T."/>
        </authorList>
    </citation>
    <scope>NUCLEOTIDE SEQUENCE [LARGE SCALE GENOMIC DNA]</scope>
    <source>
        <strain evidence="2">DSM 100764</strain>
    </source>
</reference>
<dbReference type="Proteomes" id="UP000244925">
    <property type="component" value="Unassembled WGS sequence"/>
</dbReference>
<dbReference type="InterPro" id="IPR029044">
    <property type="entry name" value="Nucleotide-diphossugar_trans"/>
</dbReference>
<evidence type="ECO:0000313" key="1">
    <source>
        <dbReference type="EMBL" id="PWB05977.1"/>
    </source>
</evidence>
<dbReference type="RefSeq" id="WP_107036921.1">
    <property type="nucleotide sequence ID" value="NZ_CAOXDM010000061.1"/>
</dbReference>